<feature type="domain" description="Transcription factor CBF/NF-Y/archaeal histone" evidence="3">
    <location>
        <begin position="70"/>
        <end position="133"/>
    </location>
</feature>
<dbReference type="SUPFAM" id="SSF47113">
    <property type="entry name" value="Histone-fold"/>
    <property type="match status" value="1"/>
</dbReference>
<dbReference type="GeneID" id="106125364"/>
<dbReference type="GO" id="GO:0008622">
    <property type="term" value="C:epsilon DNA polymerase complex"/>
    <property type="evidence" value="ECO:0007669"/>
    <property type="project" value="TreeGrafter"/>
</dbReference>
<dbReference type="AlphaFoldDB" id="A0AAJ7EHW4"/>
<sequence length="149" mass="17279">MMDENHLTELNMSEEVYDTDHFFTSDNQNSENFESNLESNSEQLELIDERQADAVIEKKTPPQRNETTRTKLPIARIRNIMRMDPDVSIVNSDAVFLVTKATELFLETMAKEAYTYMSLNKRKTMAKKDLDHVINNVDCLCFLEGAMDF</sequence>
<dbReference type="Pfam" id="PF00808">
    <property type="entry name" value="CBFD_NFYB_HMF"/>
    <property type="match status" value="1"/>
</dbReference>
<dbReference type="GO" id="GO:0046982">
    <property type="term" value="F:protein heterodimerization activity"/>
    <property type="evidence" value="ECO:0007669"/>
    <property type="project" value="InterPro"/>
</dbReference>
<dbReference type="Gene3D" id="1.10.20.10">
    <property type="entry name" value="Histone, subunit A"/>
    <property type="match status" value="1"/>
</dbReference>
<dbReference type="PANTHER" id="PTHR10252:SF79">
    <property type="entry name" value="DNA POLYMERASE EPSILON SUBUNIT 4"/>
    <property type="match status" value="1"/>
</dbReference>
<dbReference type="GO" id="GO:0006261">
    <property type="term" value="P:DNA-templated DNA replication"/>
    <property type="evidence" value="ECO:0007669"/>
    <property type="project" value="TreeGrafter"/>
</dbReference>
<proteinExistence type="predicted"/>
<dbReference type="KEGG" id="pxu:106125364"/>
<evidence type="ECO:0000313" key="4">
    <source>
        <dbReference type="RefSeq" id="XP_013177986.1"/>
    </source>
</evidence>
<dbReference type="CTD" id="56655"/>
<dbReference type="PANTHER" id="PTHR10252">
    <property type="entry name" value="HISTONE-LIKE TRANSCRIPTION FACTOR CCAAT-RELATED"/>
    <property type="match status" value="1"/>
</dbReference>
<dbReference type="RefSeq" id="XP_013177986.1">
    <property type="nucleotide sequence ID" value="XM_013322532.1"/>
</dbReference>
<protein>
    <submittedName>
        <fullName evidence="4">DNA polymerase epsilon subunit 4</fullName>
    </submittedName>
</protein>
<organism evidence="4">
    <name type="scientific">Papilio xuthus</name>
    <name type="common">Asian swallowtail butterfly</name>
    <dbReference type="NCBI Taxonomy" id="66420"/>
    <lineage>
        <taxon>Eukaryota</taxon>
        <taxon>Metazoa</taxon>
        <taxon>Ecdysozoa</taxon>
        <taxon>Arthropoda</taxon>
        <taxon>Hexapoda</taxon>
        <taxon>Insecta</taxon>
        <taxon>Pterygota</taxon>
        <taxon>Neoptera</taxon>
        <taxon>Endopterygota</taxon>
        <taxon>Lepidoptera</taxon>
        <taxon>Glossata</taxon>
        <taxon>Ditrysia</taxon>
        <taxon>Papilionoidea</taxon>
        <taxon>Papilionidae</taxon>
        <taxon>Papilioninae</taxon>
        <taxon>Papilio</taxon>
    </lineage>
</organism>
<evidence type="ECO:0000256" key="1">
    <source>
        <dbReference type="ARBA" id="ARBA00004123"/>
    </source>
</evidence>
<accession>A0AAJ7EHW4</accession>
<evidence type="ECO:0000256" key="2">
    <source>
        <dbReference type="ARBA" id="ARBA00023242"/>
    </source>
</evidence>
<dbReference type="Proteomes" id="UP000694872">
    <property type="component" value="Unplaced"/>
</dbReference>
<dbReference type="InterPro" id="IPR003958">
    <property type="entry name" value="CBFA_NFYB_domain"/>
</dbReference>
<dbReference type="InterPro" id="IPR009072">
    <property type="entry name" value="Histone-fold"/>
</dbReference>
<dbReference type="CDD" id="cd22929">
    <property type="entry name" value="HFD_POLE4-like"/>
    <property type="match status" value="1"/>
</dbReference>
<evidence type="ECO:0000259" key="3">
    <source>
        <dbReference type="Pfam" id="PF00808"/>
    </source>
</evidence>
<comment type="subcellular location">
    <subcellularLocation>
        <location evidence="1">Nucleus</location>
    </subcellularLocation>
</comment>
<gene>
    <name evidence="4" type="primary">LOC106125364</name>
</gene>
<name>A0AAJ7EHW4_PAPXU</name>
<dbReference type="InterPro" id="IPR050568">
    <property type="entry name" value="Transcr_DNA_Rep_Reg"/>
</dbReference>
<reference evidence="4" key="1">
    <citation type="submission" date="2025-08" db="UniProtKB">
        <authorList>
            <consortium name="RefSeq"/>
        </authorList>
    </citation>
    <scope>IDENTIFICATION</scope>
</reference>
<keyword evidence="2" id="KW-0539">Nucleus</keyword>